<accession>A0ABY6P5C6</accession>
<evidence type="ECO:0000313" key="2">
    <source>
        <dbReference type="Proteomes" id="UP001164965"/>
    </source>
</evidence>
<protein>
    <submittedName>
        <fullName evidence="1">Uncharacterized protein</fullName>
    </submittedName>
</protein>
<dbReference type="InterPro" id="IPR028082">
    <property type="entry name" value="Peripla_BP_I"/>
</dbReference>
<reference evidence="1" key="1">
    <citation type="submission" date="2022-10" db="EMBL/GenBank/DDBJ databases">
        <title>Rhodococcus sp.75.</title>
        <authorList>
            <person name="Sun M."/>
        </authorList>
    </citation>
    <scope>NUCLEOTIDE SEQUENCE</scope>
    <source>
        <strain evidence="1">75</strain>
        <plasmid evidence="1">unnamed1</plasmid>
    </source>
</reference>
<keyword evidence="2" id="KW-1185">Reference proteome</keyword>
<dbReference type="RefSeq" id="WP_265384956.1">
    <property type="nucleotide sequence ID" value="NZ_CP110616.1"/>
</dbReference>
<dbReference type="Proteomes" id="UP001164965">
    <property type="component" value="Plasmid unnamed1"/>
</dbReference>
<sequence>MSNHEPSPRIPDAVIKRVATSAAVAHPHTDAELERVLDLVGAASTVTLGHGRHPASWAAVQAFALAWERPGRTVLDTVTWPAQAASWRRAAQRLIGGDPDVLVVADTPSGWAQVARRLSVDHGWDPTRVVGFAGVGHVELVELLGPRTMVGMTGATASGDTWTLGSGLLFVRSARSNP</sequence>
<organism evidence="1 2">
    <name type="scientific">Rhodococcus antarcticus</name>
    <dbReference type="NCBI Taxonomy" id="2987751"/>
    <lineage>
        <taxon>Bacteria</taxon>
        <taxon>Bacillati</taxon>
        <taxon>Actinomycetota</taxon>
        <taxon>Actinomycetes</taxon>
        <taxon>Mycobacteriales</taxon>
        <taxon>Nocardiaceae</taxon>
        <taxon>Rhodococcus</taxon>
    </lineage>
</organism>
<keyword evidence="1" id="KW-0614">Plasmid</keyword>
<dbReference type="EMBL" id="CP110616">
    <property type="protein sequence ID" value="UZJ26852.1"/>
    <property type="molecule type" value="Genomic_DNA"/>
</dbReference>
<dbReference type="Gene3D" id="3.40.50.2300">
    <property type="match status" value="1"/>
</dbReference>
<evidence type="ECO:0000313" key="1">
    <source>
        <dbReference type="EMBL" id="UZJ26852.1"/>
    </source>
</evidence>
<proteinExistence type="predicted"/>
<name>A0ABY6P5C6_9NOCA</name>
<geneLocation type="plasmid" evidence="1 2">
    <name>unnamed1</name>
</geneLocation>
<dbReference type="SUPFAM" id="SSF53822">
    <property type="entry name" value="Periplasmic binding protein-like I"/>
    <property type="match status" value="1"/>
</dbReference>
<gene>
    <name evidence="1" type="ORF">RHODO2019_18395</name>
</gene>